<reference evidence="2" key="2">
    <citation type="submission" date="2023-06" db="EMBL/GenBank/DDBJ databases">
        <authorList>
            <consortium name="Lawrence Berkeley National Laboratory"/>
            <person name="Haridas S."/>
            <person name="Hensen N."/>
            <person name="Bonometti L."/>
            <person name="Westerberg I."/>
            <person name="Brannstrom I.O."/>
            <person name="Guillou S."/>
            <person name="Cros-Aarteil S."/>
            <person name="Calhoun S."/>
            <person name="Kuo A."/>
            <person name="Mondo S."/>
            <person name="Pangilinan J."/>
            <person name="Riley R."/>
            <person name="Labutti K."/>
            <person name="Andreopoulos B."/>
            <person name="Lipzen A."/>
            <person name="Chen C."/>
            <person name="Yanf M."/>
            <person name="Daum C."/>
            <person name="Ng V."/>
            <person name="Clum A."/>
            <person name="Steindorff A."/>
            <person name="Ohm R."/>
            <person name="Martin F."/>
            <person name="Silar P."/>
            <person name="Natvig D."/>
            <person name="Lalanne C."/>
            <person name="Gautier V."/>
            <person name="Ament-Velasquez S.L."/>
            <person name="Kruys A."/>
            <person name="Hutchinson M.I."/>
            <person name="Powell A.J."/>
            <person name="Barry K."/>
            <person name="Miller A.N."/>
            <person name="Grigoriev I.V."/>
            <person name="Debuchy R."/>
            <person name="Gladieux P."/>
            <person name="Thoren M.H."/>
            <person name="Johannesson H."/>
        </authorList>
    </citation>
    <scope>NUCLEOTIDE SEQUENCE</scope>
    <source>
        <strain evidence="2">CBS 958.72</strain>
    </source>
</reference>
<protein>
    <submittedName>
        <fullName evidence="2">Uncharacterized protein</fullName>
    </submittedName>
</protein>
<evidence type="ECO:0000313" key="3">
    <source>
        <dbReference type="Proteomes" id="UP001287356"/>
    </source>
</evidence>
<keyword evidence="3" id="KW-1185">Reference proteome</keyword>
<dbReference type="AlphaFoldDB" id="A0AAE0JUS8"/>
<gene>
    <name evidence="2" type="ORF">B0T24DRAFT_670818</name>
</gene>
<organism evidence="2 3">
    <name type="scientific">Lasiosphaeria ovina</name>
    <dbReference type="NCBI Taxonomy" id="92902"/>
    <lineage>
        <taxon>Eukaryota</taxon>
        <taxon>Fungi</taxon>
        <taxon>Dikarya</taxon>
        <taxon>Ascomycota</taxon>
        <taxon>Pezizomycotina</taxon>
        <taxon>Sordariomycetes</taxon>
        <taxon>Sordariomycetidae</taxon>
        <taxon>Sordariales</taxon>
        <taxon>Lasiosphaeriaceae</taxon>
        <taxon>Lasiosphaeria</taxon>
    </lineage>
</organism>
<reference evidence="2" key="1">
    <citation type="journal article" date="2023" name="Mol. Phylogenet. Evol.">
        <title>Genome-scale phylogeny and comparative genomics of the fungal order Sordariales.</title>
        <authorList>
            <person name="Hensen N."/>
            <person name="Bonometti L."/>
            <person name="Westerberg I."/>
            <person name="Brannstrom I.O."/>
            <person name="Guillou S."/>
            <person name="Cros-Aarteil S."/>
            <person name="Calhoun S."/>
            <person name="Haridas S."/>
            <person name="Kuo A."/>
            <person name="Mondo S."/>
            <person name="Pangilinan J."/>
            <person name="Riley R."/>
            <person name="LaButti K."/>
            <person name="Andreopoulos B."/>
            <person name="Lipzen A."/>
            <person name="Chen C."/>
            <person name="Yan M."/>
            <person name="Daum C."/>
            <person name="Ng V."/>
            <person name="Clum A."/>
            <person name="Steindorff A."/>
            <person name="Ohm R.A."/>
            <person name="Martin F."/>
            <person name="Silar P."/>
            <person name="Natvig D.O."/>
            <person name="Lalanne C."/>
            <person name="Gautier V."/>
            <person name="Ament-Velasquez S.L."/>
            <person name="Kruys A."/>
            <person name="Hutchinson M.I."/>
            <person name="Powell A.J."/>
            <person name="Barry K."/>
            <person name="Miller A.N."/>
            <person name="Grigoriev I.V."/>
            <person name="Debuchy R."/>
            <person name="Gladieux P."/>
            <person name="Hiltunen Thoren M."/>
            <person name="Johannesson H."/>
        </authorList>
    </citation>
    <scope>NUCLEOTIDE SEQUENCE</scope>
    <source>
        <strain evidence="2">CBS 958.72</strain>
    </source>
</reference>
<name>A0AAE0JUS8_9PEZI</name>
<proteinExistence type="predicted"/>
<evidence type="ECO:0000313" key="2">
    <source>
        <dbReference type="EMBL" id="KAK3361850.1"/>
    </source>
</evidence>
<comment type="caution">
    <text evidence="2">The sequence shown here is derived from an EMBL/GenBank/DDBJ whole genome shotgun (WGS) entry which is preliminary data.</text>
</comment>
<sequence length="328" mass="35622">MSNITRNIFTHREQELLANVMLCIESFPMIDYTKLATLQGMTNVRSASNAWAAVKKKIEDYQGRREDADELFDSPPKIKTTLRKRPNKGSAKDIEEYYSGYSDDSEDEKPSAKRNRGGSATKSGKSKRAPPTPKKTVFVDLVSSEEDKKSVVKVEKKQPIPRTPLPAERILRGPSDVAMFLDREAHPLPGQKWALLPKFAYPPRAAAVAGAPAPASDKDVEELGYGVIAGLQLMTKTQARTRADFQDGAQFSAKTGAQAPAQASAFVQAQAPVKSSAVIQNAAVAQVSSITMSSVGKKHKAIAQPSAVEQGEDTSRSSTVDLEFNPFV</sequence>
<dbReference type="Proteomes" id="UP001287356">
    <property type="component" value="Unassembled WGS sequence"/>
</dbReference>
<accession>A0AAE0JUS8</accession>
<evidence type="ECO:0000256" key="1">
    <source>
        <dbReference type="SAM" id="MobiDB-lite"/>
    </source>
</evidence>
<feature type="region of interest" description="Disordered" evidence="1">
    <location>
        <begin position="64"/>
        <end position="137"/>
    </location>
</feature>
<dbReference type="EMBL" id="JAULSN010000010">
    <property type="protein sequence ID" value="KAK3361850.1"/>
    <property type="molecule type" value="Genomic_DNA"/>
</dbReference>